<keyword evidence="1" id="KW-1133">Transmembrane helix</keyword>
<evidence type="ECO:0000313" key="3">
    <source>
        <dbReference type="Proteomes" id="UP000283530"/>
    </source>
</evidence>
<dbReference type="GO" id="GO:0016787">
    <property type="term" value="F:hydrolase activity"/>
    <property type="evidence" value="ECO:0007669"/>
    <property type="project" value="UniProtKB-KW"/>
</dbReference>
<dbReference type="EMBL" id="QPKB01000010">
    <property type="protein sequence ID" value="RWR94234.1"/>
    <property type="molecule type" value="Genomic_DNA"/>
</dbReference>
<dbReference type="InterPro" id="IPR027417">
    <property type="entry name" value="P-loop_NTPase"/>
</dbReference>
<dbReference type="Proteomes" id="UP000283530">
    <property type="component" value="Unassembled WGS sequence"/>
</dbReference>
<keyword evidence="3" id="KW-1185">Reference proteome</keyword>
<accession>A0A443PTX6</accession>
<keyword evidence="1" id="KW-0812">Transmembrane</keyword>
<dbReference type="AlphaFoldDB" id="A0A443PTX6"/>
<evidence type="ECO:0000256" key="1">
    <source>
        <dbReference type="SAM" id="Phobius"/>
    </source>
</evidence>
<dbReference type="PANTHER" id="PTHR14241">
    <property type="entry name" value="INTERFERON-INDUCED PROTEIN 44"/>
    <property type="match status" value="1"/>
</dbReference>
<dbReference type="Gene3D" id="3.40.50.300">
    <property type="entry name" value="P-loop containing nucleotide triphosphate hydrolases"/>
    <property type="match status" value="1"/>
</dbReference>
<feature type="transmembrane region" description="Helical" evidence="1">
    <location>
        <begin position="335"/>
        <end position="358"/>
    </location>
</feature>
<dbReference type="CDD" id="cd00882">
    <property type="entry name" value="Ras_like_GTPase"/>
    <property type="match status" value="1"/>
</dbReference>
<proteinExistence type="predicted"/>
<dbReference type="SUPFAM" id="SSF52540">
    <property type="entry name" value="P-loop containing nucleoside triphosphate hydrolases"/>
    <property type="match status" value="2"/>
</dbReference>
<evidence type="ECO:0000313" key="2">
    <source>
        <dbReference type="EMBL" id="RWR94234.1"/>
    </source>
</evidence>
<protein>
    <submittedName>
        <fullName evidence="2">P-loop containing nucleoside triphosphate hydrolases superfamily protein</fullName>
    </submittedName>
</protein>
<keyword evidence="1" id="KW-0472">Membrane</keyword>
<name>A0A443PTX6_9MAGN</name>
<sequence length="370" mass="41743">MRNTITFEDEKNDPRTSSFCWWRSCEELDEKVITPSRLELLREMERLALIAPESLDDLRHRLFSYHPGDLYIPTGGIEKEDLQLPPLITILLVGFRGAGKSSLINLMYSVLGRTGLIPFAQTSGSSEHHSTMCLEEHNVLRSASNGFCVFDSRGLDYEKMVESFDGLFQWMEDGVRHHQECRREGDEDEPNGEPSGLCWFESSKYAKRRVNCVFVVANMAEICGAVKDGNKKPLEATKSLFTCPAINKCNENPILILTQGDELSADERLQGRLMICEFLGISATTGAYDIACVTEHGILTNESDPVTAYALAEAVYRALLFSDRTHPTKRNFKDWLLICISTLVFFMANFFAFLADVLSNLEKKTGKLKH</sequence>
<dbReference type="OrthoDB" id="740966at2759"/>
<gene>
    <name evidence="2" type="ORF">CKAN_02351600</name>
</gene>
<comment type="caution">
    <text evidence="2">The sequence shown here is derived from an EMBL/GenBank/DDBJ whole genome shotgun (WGS) entry which is preliminary data.</text>
</comment>
<reference evidence="2 3" key="1">
    <citation type="journal article" date="2019" name="Nat. Plants">
        <title>Stout camphor tree genome fills gaps in understanding of flowering plant genome evolution.</title>
        <authorList>
            <person name="Chaw S.M."/>
            <person name="Liu Y.C."/>
            <person name="Wu Y.W."/>
            <person name="Wang H.Y."/>
            <person name="Lin C.I."/>
            <person name="Wu C.S."/>
            <person name="Ke H.M."/>
            <person name="Chang L.Y."/>
            <person name="Hsu C.Y."/>
            <person name="Yang H.T."/>
            <person name="Sudianto E."/>
            <person name="Hsu M.H."/>
            <person name="Wu K.P."/>
            <person name="Wang L.N."/>
            <person name="Leebens-Mack J.H."/>
            <person name="Tsai I.J."/>
        </authorList>
    </citation>
    <scope>NUCLEOTIDE SEQUENCE [LARGE SCALE GENOMIC DNA]</scope>
    <source>
        <strain evidence="3">cv. Chaw 1501</strain>
        <tissue evidence="2">Young leaves</tissue>
    </source>
</reference>
<keyword evidence="2" id="KW-0378">Hydrolase</keyword>
<dbReference type="PANTHER" id="PTHR14241:SF24">
    <property type="entry name" value="G DOMAIN-CONTAINING PROTEIN"/>
    <property type="match status" value="1"/>
</dbReference>
<organism evidence="2 3">
    <name type="scientific">Cinnamomum micranthum f. kanehirae</name>
    <dbReference type="NCBI Taxonomy" id="337451"/>
    <lineage>
        <taxon>Eukaryota</taxon>
        <taxon>Viridiplantae</taxon>
        <taxon>Streptophyta</taxon>
        <taxon>Embryophyta</taxon>
        <taxon>Tracheophyta</taxon>
        <taxon>Spermatophyta</taxon>
        <taxon>Magnoliopsida</taxon>
        <taxon>Magnoliidae</taxon>
        <taxon>Laurales</taxon>
        <taxon>Lauraceae</taxon>
        <taxon>Cinnamomum</taxon>
    </lineage>
</organism>